<proteinExistence type="predicted"/>
<dbReference type="Pfam" id="PF07690">
    <property type="entry name" value="MFS_1"/>
    <property type="match status" value="1"/>
</dbReference>
<dbReference type="InterPro" id="IPR011701">
    <property type="entry name" value="MFS"/>
</dbReference>
<reference evidence="2" key="1">
    <citation type="journal article" date="2015" name="Proc. Natl. Acad. Sci. U.S.A.">
        <title>Networks of energetic and metabolic interactions define dynamics in microbial communities.</title>
        <authorList>
            <person name="Embree M."/>
            <person name="Liu J.K."/>
            <person name="Al-Bassam M.M."/>
            <person name="Zengler K."/>
        </authorList>
    </citation>
    <scope>NUCLEOTIDE SEQUENCE</scope>
</reference>
<dbReference type="EMBL" id="LNQE01001849">
    <property type="protein sequence ID" value="KUG04439.1"/>
    <property type="molecule type" value="Genomic_DNA"/>
</dbReference>
<protein>
    <submittedName>
        <fullName evidence="2">Transporter</fullName>
    </submittedName>
</protein>
<evidence type="ECO:0000313" key="2">
    <source>
        <dbReference type="EMBL" id="KUG04439.1"/>
    </source>
</evidence>
<keyword evidence="1" id="KW-1133">Transmembrane helix</keyword>
<sequence length="168" mass="18844">MGQEIRKIEKMYDTVAKEWAKTFSDEHDKKPKDREMLYRYLSDRFGRLLVSLPLLMLMGLGLAILFLLPVQPIILMISSIMTGFGYFGGSLTLIAWLIEISDLEVRGTVLSIQESSMDLAVAASSFVVGITSSWIGLSVSFLIVGLSMLLFVPLFAYRKRNLLRSLDG</sequence>
<organism evidence="2">
    <name type="scientific">hydrocarbon metagenome</name>
    <dbReference type="NCBI Taxonomy" id="938273"/>
    <lineage>
        <taxon>unclassified sequences</taxon>
        <taxon>metagenomes</taxon>
        <taxon>ecological metagenomes</taxon>
    </lineage>
</organism>
<dbReference type="GO" id="GO:0022857">
    <property type="term" value="F:transmembrane transporter activity"/>
    <property type="evidence" value="ECO:0007669"/>
    <property type="project" value="InterPro"/>
</dbReference>
<dbReference type="Gene3D" id="1.20.1250.20">
    <property type="entry name" value="MFS general substrate transporter like domains"/>
    <property type="match status" value="1"/>
</dbReference>
<feature type="transmembrane region" description="Helical" evidence="1">
    <location>
        <begin position="141"/>
        <end position="157"/>
    </location>
</feature>
<evidence type="ECO:0000256" key="1">
    <source>
        <dbReference type="SAM" id="Phobius"/>
    </source>
</evidence>
<comment type="caution">
    <text evidence="2">The sequence shown here is derived from an EMBL/GenBank/DDBJ whole genome shotgun (WGS) entry which is preliminary data.</text>
</comment>
<accession>A0A0W8E724</accession>
<keyword evidence="1" id="KW-0472">Membrane</keyword>
<dbReference type="SUPFAM" id="SSF103473">
    <property type="entry name" value="MFS general substrate transporter"/>
    <property type="match status" value="1"/>
</dbReference>
<keyword evidence="1" id="KW-0812">Transmembrane</keyword>
<feature type="transmembrane region" description="Helical" evidence="1">
    <location>
        <begin position="73"/>
        <end position="98"/>
    </location>
</feature>
<feature type="transmembrane region" description="Helical" evidence="1">
    <location>
        <begin position="45"/>
        <end position="67"/>
    </location>
</feature>
<name>A0A0W8E724_9ZZZZ</name>
<feature type="transmembrane region" description="Helical" evidence="1">
    <location>
        <begin position="119"/>
        <end position="135"/>
    </location>
</feature>
<gene>
    <name evidence="2" type="ORF">ASZ90_018206</name>
</gene>
<dbReference type="AlphaFoldDB" id="A0A0W8E724"/>
<dbReference type="InterPro" id="IPR036259">
    <property type="entry name" value="MFS_trans_sf"/>
</dbReference>